<feature type="transmembrane region" description="Helical" evidence="7">
    <location>
        <begin position="395"/>
        <end position="413"/>
    </location>
</feature>
<evidence type="ECO:0000256" key="5">
    <source>
        <dbReference type="ARBA" id="ARBA00023136"/>
    </source>
</evidence>
<keyword evidence="6" id="KW-0769">Symport</keyword>
<dbReference type="SUPFAM" id="SSF161070">
    <property type="entry name" value="SNF-like"/>
    <property type="match status" value="1"/>
</dbReference>
<feature type="transmembrane region" description="Helical" evidence="7">
    <location>
        <begin position="150"/>
        <end position="168"/>
    </location>
</feature>
<feature type="transmembrane region" description="Helical" evidence="7">
    <location>
        <begin position="180"/>
        <end position="204"/>
    </location>
</feature>
<protein>
    <recommendedName>
        <fullName evidence="6">Transporter</fullName>
    </recommendedName>
</protein>
<feature type="transmembrane region" description="Helical" evidence="7">
    <location>
        <begin position="258"/>
        <end position="282"/>
    </location>
</feature>
<comment type="similarity">
    <text evidence="6">Belongs to the sodium:neurotransmitter symporter (SNF) (TC 2.A.22) family.</text>
</comment>
<dbReference type="PROSITE" id="PS50267">
    <property type="entry name" value="NA_NEUROTRAN_SYMP_3"/>
    <property type="match status" value="1"/>
</dbReference>
<keyword evidence="3 6" id="KW-0812">Transmembrane</keyword>
<evidence type="ECO:0000256" key="6">
    <source>
        <dbReference type="RuleBase" id="RU003732"/>
    </source>
</evidence>
<keyword evidence="9" id="KW-1185">Reference proteome</keyword>
<evidence type="ECO:0000256" key="3">
    <source>
        <dbReference type="ARBA" id="ARBA00022692"/>
    </source>
</evidence>
<evidence type="ECO:0000256" key="1">
    <source>
        <dbReference type="ARBA" id="ARBA00004141"/>
    </source>
</evidence>
<accession>A0AAU9E5Y3</accession>
<keyword evidence="2 6" id="KW-0813">Transport</keyword>
<dbReference type="GO" id="GO:0015293">
    <property type="term" value="F:symporter activity"/>
    <property type="evidence" value="ECO:0007669"/>
    <property type="project" value="UniProtKB-KW"/>
</dbReference>
<dbReference type="PANTHER" id="PTHR42948:SF1">
    <property type="entry name" value="TRANSPORTER"/>
    <property type="match status" value="1"/>
</dbReference>
<gene>
    <name evidence="8" type="ORF">HLPR_24150</name>
</gene>
<dbReference type="PRINTS" id="PR00176">
    <property type="entry name" value="NANEUSMPORT"/>
</dbReference>
<feature type="transmembrane region" description="Helical" evidence="7">
    <location>
        <begin position="90"/>
        <end position="111"/>
    </location>
</feature>
<feature type="transmembrane region" description="Helical" evidence="7">
    <location>
        <begin position="347"/>
        <end position="368"/>
    </location>
</feature>
<dbReference type="AlphaFoldDB" id="A0AAU9E5Y3"/>
<dbReference type="RefSeq" id="WP_338535684.1">
    <property type="nucleotide sequence ID" value="NZ_AP028654.1"/>
</dbReference>
<feature type="transmembrane region" description="Helical" evidence="7">
    <location>
        <begin position="224"/>
        <end position="246"/>
    </location>
</feature>
<comment type="subcellular location">
    <subcellularLocation>
        <location evidence="1">Membrane</location>
        <topology evidence="1">Multi-pass membrane protein</topology>
    </subcellularLocation>
</comment>
<dbReference type="NCBIfam" id="NF037979">
    <property type="entry name" value="Na_transp"/>
    <property type="match status" value="1"/>
</dbReference>
<dbReference type="InterPro" id="IPR000175">
    <property type="entry name" value="Na/ntran_symport"/>
</dbReference>
<dbReference type="EMBL" id="AP028654">
    <property type="protein sequence ID" value="BEP30084.1"/>
    <property type="molecule type" value="Genomic_DNA"/>
</dbReference>
<evidence type="ECO:0000256" key="4">
    <source>
        <dbReference type="ARBA" id="ARBA00022989"/>
    </source>
</evidence>
<evidence type="ECO:0000256" key="2">
    <source>
        <dbReference type="ARBA" id="ARBA00022448"/>
    </source>
</evidence>
<proteinExistence type="inferred from homology"/>
<keyword evidence="5 7" id="KW-0472">Membrane</keyword>
<keyword evidence="4 7" id="KW-1133">Transmembrane helix</keyword>
<sequence>MENNNLQPRDGFSSKLGIIAAAAGSAIGLGNIWKFPYITGRYGGAAFILFYLFCIAIIGLPVMLSEFLIGRRAQKNAIDSFKTLKPNSPWYLTGWLGFVAAVVILSFYGVVAGWTLHYVFLSIANKFVGNTPDQLGAMFGGLVGNPWLPIFWQVIFMGLTAGVILGGVKDGIERYTKILMPLLLVVILILDVRAVTLPGASAGLNFLFKPDFSKLTAEGMMSALGHAFFSLSLGMGTMITYGSYIGKKENLGETALQVTIADTAIALLAGIAIFPAVFAFGVEPGAGPSLVFITLPNVFNQMPGGYIFAIMFFLLLAVAALTSSVSILEVIVAYFTENLGWSRHKATWLATIAITAVGAFESLTNGTINFKLPLYKGGIMHMFGFFDWMIEMSDLLLPIGGLFISLFVGYVMLDKDVKDEVSDSGALSVPWYGLFKILTRYVAPVLIVVTFINMVFGIF</sequence>
<dbReference type="Pfam" id="PF00209">
    <property type="entry name" value="SNF"/>
    <property type="match status" value="2"/>
</dbReference>
<organism evidence="8 9">
    <name type="scientific">Helicovermis profundi</name>
    <dbReference type="NCBI Taxonomy" id="3065157"/>
    <lineage>
        <taxon>Bacteria</taxon>
        <taxon>Bacillati</taxon>
        <taxon>Bacillota</taxon>
        <taxon>Clostridia</taxon>
        <taxon>Helicovermis</taxon>
    </lineage>
</organism>
<dbReference type="Proteomes" id="UP001321786">
    <property type="component" value="Chromosome"/>
</dbReference>
<name>A0AAU9E5Y3_9FIRM</name>
<evidence type="ECO:0000313" key="8">
    <source>
        <dbReference type="EMBL" id="BEP30084.1"/>
    </source>
</evidence>
<dbReference type="GO" id="GO:0016020">
    <property type="term" value="C:membrane"/>
    <property type="evidence" value="ECO:0007669"/>
    <property type="project" value="UniProtKB-SubCell"/>
</dbReference>
<feature type="transmembrane region" description="Helical" evidence="7">
    <location>
        <begin position="306"/>
        <end position="335"/>
    </location>
</feature>
<dbReference type="CDD" id="cd10336">
    <property type="entry name" value="SLC6sbd_Tyt1-Like"/>
    <property type="match status" value="1"/>
</dbReference>
<dbReference type="InterPro" id="IPR037272">
    <property type="entry name" value="SNS_sf"/>
</dbReference>
<evidence type="ECO:0000313" key="9">
    <source>
        <dbReference type="Proteomes" id="UP001321786"/>
    </source>
</evidence>
<dbReference type="PROSITE" id="PS00610">
    <property type="entry name" value="NA_NEUROTRAN_SYMP_1"/>
    <property type="match status" value="1"/>
</dbReference>
<dbReference type="PANTHER" id="PTHR42948">
    <property type="entry name" value="TRANSPORTER"/>
    <property type="match status" value="1"/>
</dbReference>
<feature type="transmembrane region" description="Helical" evidence="7">
    <location>
        <begin position="12"/>
        <end position="33"/>
    </location>
</feature>
<dbReference type="KEGG" id="hprf:HLPR_24150"/>
<reference evidence="8 9" key="1">
    <citation type="submission" date="2023-08" db="EMBL/GenBank/DDBJ databases">
        <title>Helicovermis profunda gen. nov., sp. nov., a novel mesophilic, fermentative bacterium within the Bacillota from a deep-sea hydrothermal vent chimney.</title>
        <authorList>
            <person name="Miyazaki U."/>
            <person name="Mizutani D."/>
            <person name="Hashimoto Y."/>
            <person name="Tame A."/>
            <person name="Sawayama S."/>
            <person name="Miyazaki J."/>
            <person name="Takai K."/>
            <person name="Nakagawa S."/>
        </authorList>
    </citation>
    <scope>NUCLEOTIDE SEQUENCE [LARGE SCALE GENOMIC DNA]</scope>
    <source>
        <strain evidence="8 9">S502</strain>
    </source>
</reference>
<evidence type="ECO:0000256" key="7">
    <source>
        <dbReference type="SAM" id="Phobius"/>
    </source>
</evidence>
<feature type="transmembrane region" description="Helical" evidence="7">
    <location>
        <begin position="433"/>
        <end position="456"/>
    </location>
</feature>
<dbReference type="InterPro" id="IPR047218">
    <property type="entry name" value="YocR/YhdH-like"/>
</dbReference>
<feature type="transmembrane region" description="Helical" evidence="7">
    <location>
        <begin position="45"/>
        <end position="69"/>
    </location>
</feature>